<feature type="compositionally biased region" description="Low complexity" evidence="2">
    <location>
        <begin position="86"/>
        <end position="100"/>
    </location>
</feature>
<evidence type="ECO:0000259" key="4">
    <source>
        <dbReference type="Pfam" id="PF13271"/>
    </source>
</evidence>
<evidence type="ECO:0000256" key="1">
    <source>
        <dbReference type="ARBA" id="ARBA00022737"/>
    </source>
</evidence>
<dbReference type="KEGG" id="aten:116289642"/>
<protein>
    <submittedName>
        <fullName evidence="6">Telomerase protein component 1-like</fullName>
    </submittedName>
</protein>
<organism evidence="5 6">
    <name type="scientific">Actinia tenebrosa</name>
    <name type="common">Australian red waratah sea anemone</name>
    <dbReference type="NCBI Taxonomy" id="6105"/>
    <lineage>
        <taxon>Eukaryota</taxon>
        <taxon>Metazoa</taxon>
        <taxon>Cnidaria</taxon>
        <taxon>Anthozoa</taxon>
        <taxon>Hexacorallia</taxon>
        <taxon>Actiniaria</taxon>
        <taxon>Actiniidae</taxon>
        <taxon>Actinia</taxon>
    </lineage>
</organism>
<dbReference type="OrthoDB" id="2325716at2759"/>
<name>A0A6P8HBE6_ACTTE</name>
<dbReference type="AlphaFoldDB" id="A0A6P8HBE6"/>
<dbReference type="GeneID" id="116289642"/>
<evidence type="ECO:0000313" key="6">
    <source>
        <dbReference type="RefSeq" id="XP_031552448.1"/>
    </source>
</evidence>
<feature type="compositionally biased region" description="Basic and acidic residues" evidence="2">
    <location>
        <begin position="19"/>
        <end position="31"/>
    </location>
</feature>
<dbReference type="InterPro" id="IPR007111">
    <property type="entry name" value="NACHT_NTPase"/>
</dbReference>
<dbReference type="Pfam" id="PF13271">
    <property type="entry name" value="DUF4062"/>
    <property type="match status" value="1"/>
</dbReference>
<dbReference type="Pfam" id="PF05729">
    <property type="entry name" value="NACHT"/>
    <property type="match status" value="1"/>
</dbReference>
<feature type="domain" description="DUF4062" evidence="4">
    <location>
        <begin position="170"/>
        <end position="262"/>
    </location>
</feature>
<dbReference type="InParanoid" id="A0A6P8HBE6"/>
<evidence type="ECO:0000256" key="2">
    <source>
        <dbReference type="SAM" id="MobiDB-lite"/>
    </source>
</evidence>
<feature type="domain" description="NACHT" evidence="3">
    <location>
        <begin position="447"/>
        <end position="617"/>
    </location>
</feature>
<reference evidence="6" key="1">
    <citation type="submission" date="2025-08" db="UniProtKB">
        <authorList>
            <consortium name="RefSeq"/>
        </authorList>
    </citation>
    <scope>IDENTIFICATION</scope>
    <source>
        <tissue evidence="6">Tentacle</tissue>
    </source>
</reference>
<keyword evidence="5" id="KW-1185">Reference proteome</keyword>
<accession>A0A6P8HBE6</accession>
<dbReference type="PANTHER" id="PTHR19860">
    <property type="entry name" value="DDB1- AND CUL4-ASSOCIATED FACTOR 12-RELATED"/>
    <property type="match status" value="1"/>
</dbReference>
<dbReference type="Gene3D" id="3.40.50.300">
    <property type="entry name" value="P-loop containing nucleotide triphosphate hydrolases"/>
    <property type="match status" value="1"/>
</dbReference>
<gene>
    <name evidence="6" type="primary">LOC116289642</name>
</gene>
<dbReference type="InterPro" id="IPR027417">
    <property type="entry name" value="P-loop_NTPase"/>
</dbReference>
<dbReference type="Proteomes" id="UP000515163">
    <property type="component" value="Unplaced"/>
</dbReference>
<evidence type="ECO:0000259" key="3">
    <source>
        <dbReference type="Pfam" id="PF05729"/>
    </source>
</evidence>
<keyword evidence="1" id="KW-0677">Repeat</keyword>
<dbReference type="SUPFAM" id="SSF52540">
    <property type="entry name" value="P-loop containing nucleoside triphosphate hydrolases"/>
    <property type="match status" value="1"/>
</dbReference>
<feature type="region of interest" description="Disordered" evidence="2">
    <location>
        <begin position="16"/>
        <end position="100"/>
    </location>
</feature>
<evidence type="ECO:0000313" key="5">
    <source>
        <dbReference type="Proteomes" id="UP000515163"/>
    </source>
</evidence>
<dbReference type="InterPro" id="IPR025139">
    <property type="entry name" value="DUF4062"/>
</dbReference>
<proteinExistence type="predicted"/>
<dbReference type="PANTHER" id="PTHR19860:SF42">
    <property type="entry name" value="RING-TYPE DOMAIN-CONTAINING PROTEIN"/>
    <property type="match status" value="1"/>
</dbReference>
<sequence length="941" mass="106761">MGSNCSGLKAGGESYSLAGDKHNKVHHEPQHGHTNTPRTAVDITDAGGNHANMQTDSNLDAEELSSSRDVNLQVSQDEKPQAQHESGVGTTTMDGTMVSTPSTNAQNVVTSCNGHAKISDADFSKLSNIKEDEANDIVNECWVNIERTCDVSAEANKNVLIHATGWRVVRLFVSSTFADYHAERELLVKKVFPELREWCESRHIQLIECDLRWGVPKDSTTEMTIKTCLGEIDRCKEESNGTPFFLNMLGERYGWMPGPKNIPQDIQQQYDWVFPASITHMEILHAAYRTKNPNAAFFIRDPSFLDKIPSDMQPSFVDGFPLSKVSLKMLKKKLKERFPSQTFEYSCEYDGIDDSTGRQKVKLKGLEEFGQKVLEQFKSFIERTFPSSQQELSPEELDLLTQDNFIRSKGSLLLGRSNEIESIVEYATNGCLPGQSRESSNDTCPILLVQGVPGSGKSSLMAYCTLEAKKLDCLLFYHFVGSGPGTTDPIILTNRLYKWLKQITNTETEDEEKDKDISYELIKEKIDKVNEEVKKLDKKIVIILDALNQLSDADKSTHHLYWLPNAFPSNVCCIASVVEGSRSANILLHEDRNPRPLELHVGALDNSARKEIVQHILGAYNKKLDDQQMDLLISLDGATNPLWLSLSCEELRVFGVFERVTDHIKSFPDSLQGLLKFILKRLVSEDEFQNVEKVLRVLECMSMTETELRWIIKDGESDEPLPMMQWAVVRRTLKPFLRNTGQQGQEERLDFFHASISQVVKDTLMTDQQENVKWYLRISDYFQYVCKDNNRATEAVAVQLKNAGAKKRLLDYLRNDYRPRRMQNVWKNKFYKFLQCGQIIPKIQNLREEVSLCQMCGMQNQGLGQLAGLNKNVCVICGQHIPSFWQEPQHIALLCQRHKPMHAPGRKICFLCNRPAFQNATTGYTCMVCGVGFQKCVKMVT</sequence>
<dbReference type="GO" id="GO:0080008">
    <property type="term" value="C:Cul4-RING E3 ubiquitin ligase complex"/>
    <property type="evidence" value="ECO:0007669"/>
    <property type="project" value="TreeGrafter"/>
</dbReference>
<dbReference type="InterPro" id="IPR051191">
    <property type="entry name" value="DCAF12"/>
</dbReference>
<dbReference type="RefSeq" id="XP_031552448.1">
    <property type="nucleotide sequence ID" value="XM_031696588.1"/>
</dbReference>